<name>A0ABU7AIG1_9TELE</name>
<accession>A0ABU7AIG1</accession>
<dbReference type="Proteomes" id="UP001345963">
    <property type="component" value="Unassembled WGS sequence"/>
</dbReference>
<evidence type="ECO:0000313" key="1">
    <source>
        <dbReference type="EMBL" id="MED6237683.1"/>
    </source>
</evidence>
<protein>
    <submittedName>
        <fullName evidence="1">Uncharacterized protein</fullName>
    </submittedName>
</protein>
<dbReference type="EMBL" id="JAHUTI010018701">
    <property type="protein sequence ID" value="MED6237683.1"/>
    <property type="molecule type" value="Genomic_DNA"/>
</dbReference>
<feature type="non-terminal residue" evidence="1">
    <location>
        <position position="107"/>
    </location>
</feature>
<gene>
    <name evidence="1" type="ORF">ATANTOWER_031512</name>
</gene>
<sequence>MYPSFARFEGWVVNILRGPSFPIIHCGSKRIGQAGEAMADHSSKSCKPDEEYTFKCTKEQMGQFIKLRGENDHLFTGAKNSATVAWRTILEKMDQQGKVTPFAGQNN</sequence>
<comment type="caution">
    <text evidence="1">The sequence shown here is derived from an EMBL/GenBank/DDBJ whole genome shotgun (WGS) entry which is preliminary data.</text>
</comment>
<evidence type="ECO:0000313" key="2">
    <source>
        <dbReference type="Proteomes" id="UP001345963"/>
    </source>
</evidence>
<proteinExistence type="predicted"/>
<keyword evidence="2" id="KW-1185">Reference proteome</keyword>
<reference evidence="1 2" key="1">
    <citation type="submission" date="2021-07" db="EMBL/GenBank/DDBJ databases">
        <authorList>
            <person name="Palmer J.M."/>
        </authorList>
    </citation>
    <scope>NUCLEOTIDE SEQUENCE [LARGE SCALE GENOMIC DNA]</scope>
    <source>
        <strain evidence="1 2">AT_MEX2019</strain>
        <tissue evidence="1">Muscle</tissue>
    </source>
</reference>
<organism evidence="1 2">
    <name type="scientific">Ataeniobius toweri</name>
    <dbReference type="NCBI Taxonomy" id="208326"/>
    <lineage>
        <taxon>Eukaryota</taxon>
        <taxon>Metazoa</taxon>
        <taxon>Chordata</taxon>
        <taxon>Craniata</taxon>
        <taxon>Vertebrata</taxon>
        <taxon>Euteleostomi</taxon>
        <taxon>Actinopterygii</taxon>
        <taxon>Neopterygii</taxon>
        <taxon>Teleostei</taxon>
        <taxon>Neoteleostei</taxon>
        <taxon>Acanthomorphata</taxon>
        <taxon>Ovalentaria</taxon>
        <taxon>Atherinomorphae</taxon>
        <taxon>Cyprinodontiformes</taxon>
        <taxon>Goodeidae</taxon>
        <taxon>Ataeniobius</taxon>
    </lineage>
</organism>